<evidence type="ECO:0000313" key="4">
    <source>
        <dbReference type="Proteomes" id="UP000250235"/>
    </source>
</evidence>
<name>A0A2Z7AND6_9LAMI</name>
<dbReference type="OrthoDB" id="1931077at2759"/>
<keyword evidence="4" id="KW-1185">Reference proteome</keyword>
<dbReference type="Gene3D" id="3.30.70.270">
    <property type="match status" value="1"/>
</dbReference>
<dbReference type="PANTHER" id="PTHR37984">
    <property type="entry name" value="PROTEIN CBG26694"/>
    <property type="match status" value="1"/>
</dbReference>
<feature type="domain" description="Reverse transcriptase/retrotransposon-derived protein RNase H-like" evidence="2">
    <location>
        <begin position="41"/>
        <end position="135"/>
    </location>
</feature>
<evidence type="ECO:0000259" key="2">
    <source>
        <dbReference type="Pfam" id="PF17919"/>
    </source>
</evidence>
<dbReference type="PANTHER" id="PTHR37984:SF5">
    <property type="entry name" value="PROTEIN NYNRIN-LIKE"/>
    <property type="match status" value="1"/>
</dbReference>
<keyword evidence="1" id="KW-0511">Multifunctional enzyme</keyword>
<evidence type="ECO:0000256" key="1">
    <source>
        <dbReference type="ARBA" id="ARBA00023268"/>
    </source>
</evidence>
<reference evidence="3 4" key="1">
    <citation type="journal article" date="2015" name="Proc. Natl. Acad. Sci. U.S.A.">
        <title>The resurrection genome of Boea hygrometrica: A blueprint for survival of dehydration.</title>
        <authorList>
            <person name="Xiao L."/>
            <person name="Yang G."/>
            <person name="Zhang L."/>
            <person name="Yang X."/>
            <person name="Zhao S."/>
            <person name="Ji Z."/>
            <person name="Zhou Q."/>
            <person name="Hu M."/>
            <person name="Wang Y."/>
            <person name="Chen M."/>
            <person name="Xu Y."/>
            <person name="Jin H."/>
            <person name="Xiao X."/>
            <person name="Hu G."/>
            <person name="Bao F."/>
            <person name="Hu Y."/>
            <person name="Wan P."/>
            <person name="Li L."/>
            <person name="Deng X."/>
            <person name="Kuang T."/>
            <person name="Xiang C."/>
            <person name="Zhu J.K."/>
            <person name="Oliver M.J."/>
            <person name="He Y."/>
        </authorList>
    </citation>
    <scope>NUCLEOTIDE SEQUENCE [LARGE SCALE GENOMIC DNA]</scope>
    <source>
        <strain evidence="4">cv. XS01</strain>
    </source>
</reference>
<dbReference type="InterPro" id="IPR041577">
    <property type="entry name" value="RT_RNaseH_2"/>
</dbReference>
<dbReference type="FunFam" id="3.30.70.270:FF:000020">
    <property type="entry name" value="Transposon Tf2-6 polyprotein-like Protein"/>
    <property type="match status" value="1"/>
</dbReference>
<sequence>MTVTTLRGFLGLIGYYRKFVQNYGVIAAPLTNMMCKQNFSWTTKSLHAFELLKKVLTSTHIVALPDFSTPYIVECDASETGIGAVLQQQGRPIAFFSNALALCHRKLPAYEKELLGLTKAVRHGHAYFWGNSFIVRTDHYSLKFLLEQRITHLHYNRGSAS</sequence>
<dbReference type="Proteomes" id="UP000250235">
    <property type="component" value="Unassembled WGS sequence"/>
</dbReference>
<protein>
    <recommendedName>
        <fullName evidence="2">Reverse transcriptase/retrotransposon-derived protein RNase H-like domain-containing protein</fullName>
    </recommendedName>
</protein>
<dbReference type="InterPro" id="IPR050951">
    <property type="entry name" value="Retrovirus_Pol_polyprotein"/>
</dbReference>
<gene>
    <name evidence="3" type="ORF">F511_39975</name>
</gene>
<dbReference type="InterPro" id="IPR043502">
    <property type="entry name" value="DNA/RNA_pol_sf"/>
</dbReference>
<accession>A0A2Z7AND6</accession>
<dbReference type="Pfam" id="PF17919">
    <property type="entry name" value="RT_RNaseH_2"/>
    <property type="match status" value="1"/>
</dbReference>
<dbReference type="AlphaFoldDB" id="A0A2Z7AND6"/>
<evidence type="ECO:0000313" key="3">
    <source>
        <dbReference type="EMBL" id="KZV22888.1"/>
    </source>
</evidence>
<organism evidence="3 4">
    <name type="scientific">Dorcoceras hygrometricum</name>
    <dbReference type="NCBI Taxonomy" id="472368"/>
    <lineage>
        <taxon>Eukaryota</taxon>
        <taxon>Viridiplantae</taxon>
        <taxon>Streptophyta</taxon>
        <taxon>Embryophyta</taxon>
        <taxon>Tracheophyta</taxon>
        <taxon>Spermatophyta</taxon>
        <taxon>Magnoliopsida</taxon>
        <taxon>eudicotyledons</taxon>
        <taxon>Gunneridae</taxon>
        <taxon>Pentapetalae</taxon>
        <taxon>asterids</taxon>
        <taxon>lamiids</taxon>
        <taxon>Lamiales</taxon>
        <taxon>Gesneriaceae</taxon>
        <taxon>Didymocarpoideae</taxon>
        <taxon>Trichosporeae</taxon>
        <taxon>Loxocarpinae</taxon>
        <taxon>Dorcoceras</taxon>
    </lineage>
</organism>
<dbReference type="GO" id="GO:0003824">
    <property type="term" value="F:catalytic activity"/>
    <property type="evidence" value="ECO:0007669"/>
    <property type="project" value="UniProtKB-KW"/>
</dbReference>
<dbReference type="SUPFAM" id="SSF56672">
    <property type="entry name" value="DNA/RNA polymerases"/>
    <property type="match status" value="1"/>
</dbReference>
<dbReference type="EMBL" id="KV014013">
    <property type="protein sequence ID" value="KZV22888.1"/>
    <property type="molecule type" value="Genomic_DNA"/>
</dbReference>
<dbReference type="InterPro" id="IPR043128">
    <property type="entry name" value="Rev_trsase/Diguanyl_cyclase"/>
</dbReference>
<proteinExistence type="predicted"/>